<keyword evidence="2" id="KW-0812">Transmembrane</keyword>
<proteinExistence type="predicted"/>
<sequence length="102" mass="10880">MTIEDTNTVASTSAAQERSVERNGFSMRSLLTGHNLFMMACCAAMVAGTGILIWSAPAGQTIGQTLLLGVPMLGCIGMHLVMHRFMGKSCHSTQSSETKEND</sequence>
<keyword evidence="2" id="KW-1133">Transmembrane helix</keyword>
<gene>
    <name evidence="3" type="ORF">HK439_21225</name>
</gene>
<dbReference type="Proteomes" id="UP000598467">
    <property type="component" value="Unassembled WGS sequence"/>
</dbReference>
<keyword evidence="2" id="KW-0472">Membrane</keyword>
<dbReference type="RefSeq" id="WP_190293480.1">
    <property type="nucleotide sequence ID" value="NZ_JABFCZ010000026.1"/>
</dbReference>
<protein>
    <submittedName>
        <fullName evidence="3">DUF2933 domain-containing protein</fullName>
    </submittedName>
</protein>
<feature type="transmembrane region" description="Helical" evidence="2">
    <location>
        <begin position="62"/>
        <end position="82"/>
    </location>
</feature>
<evidence type="ECO:0000256" key="1">
    <source>
        <dbReference type="SAM" id="MobiDB-lite"/>
    </source>
</evidence>
<dbReference type="EMBL" id="JABFCZ010000026">
    <property type="protein sequence ID" value="MBD1548793.1"/>
    <property type="molecule type" value="Genomic_DNA"/>
</dbReference>
<name>A0A926P3A1_9HYPH</name>
<feature type="compositionally biased region" description="Polar residues" evidence="1">
    <location>
        <begin position="1"/>
        <end position="16"/>
    </location>
</feature>
<feature type="region of interest" description="Disordered" evidence="1">
    <location>
        <begin position="1"/>
        <end position="20"/>
    </location>
</feature>
<dbReference type="AlphaFoldDB" id="A0A926P3A1"/>
<evidence type="ECO:0000313" key="3">
    <source>
        <dbReference type="EMBL" id="MBD1548793.1"/>
    </source>
</evidence>
<comment type="caution">
    <text evidence="3">The sequence shown here is derived from an EMBL/GenBank/DDBJ whole genome shotgun (WGS) entry which is preliminary data.</text>
</comment>
<feature type="transmembrane region" description="Helical" evidence="2">
    <location>
        <begin position="36"/>
        <end position="56"/>
    </location>
</feature>
<reference evidence="3" key="1">
    <citation type="submission" date="2020-05" db="EMBL/GenBank/DDBJ databases">
        <title>Identification of trans-AT polyketide cluster in two marine bacteria, producers of a novel glutaramide-containing polyketide sesbanimide D and analogs.</title>
        <authorList>
            <person name="Kacar D."/>
            <person name="Rodriguez P."/>
            <person name="Canedo L."/>
            <person name="Gonzalez E."/>
            <person name="Galan B."/>
            <person name="De La Calle F."/>
            <person name="Garcia J.L."/>
        </authorList>
    </citation>
    <scope>NUCLEOTIDE SEQUENCE</scope>
    <source>
        <strain evidence="3">PHM038</strain>
    </source>
</reference>
<evidence type="ECO:0000313" key="4">
    <source>
        <dbReference type="Proteomes" id="UP000598467"/>
    </source>
</evidence>
<organism evidence="3 4">
    <name type="scientific">Roseibium aggregatum</name>
    <dbReference type="NCBI Taxonomy" id="187304"/>
    <lineage>
        <taxon>Bacteria</taxon>
        <taxon>Pseudomonadati</taxon>
        <taxon>Pseudomonadota</taxon>
        <taxon>Alphaproteobacteria</taxon>
        <taxon>Hyphomicrobiales</taxon>
        <taxon>Stappiaceae</taxon>
        <taxon>Roseibium</taxon>
    </lineage>
</organism>
<evidence type="ECO:0000256" key="2">
    <source>
        <dbReference type="SAM" id="Phobius"/>
    </source>
</evidence>
<accession>A0A926P3A1</accession>